<name>A0AA86P2H5_9EUKA</name>
<dbReference type="AlphaFoldDB" id="A0AA86P2H5"/>
<proteinExistence type="predicted"/>
<evidence type="ECO:0000313" key="2">
    <source>
        <dbReference type="EMBL" id="CAI9929224.1"/>
    </source>
</evidence>
<dbReference type="Proteomes" id="UP001642409">
    <property type="component" value="Unassembled WGS sequence"/>
</dbReference>
<organism evidence="2">
    <name type="scientific">Hexamita inflata</name>
    <dbReference type="NCBI Taxonomy" id="28002"/>
    <lineage>
        <taxon>Eukaryota</taxon>
        <taxon>Metamonada</taxon>
        <taxon>Diplomonadida</taxon>
        <taxon>Hexamitidae</taxon>
        <taxon>Hexamitinae</taxon>
        <taxon>Hexamita</taxon>
    </lineage>
</organism>
<reference evidence="3 4" key="2">
    <citation type="submission" date="2024-07" db="EMBL/GenBank/DDBJ databases">
        <authorList>
            <person name="Akdeniz Z."/>
        </authorList>
    </citation>
    <scope>NUCLEOTIDE SEQUENCE [LARGE SCALE GENOMIC DNA]</scope>
</reference>
<sequence length="100" mass="11503">MNAIVVEYDSLNHYSKNENQNSIHPVANINTPTLVQSCLTPSAQRGRLPRSIPDRYQKIDTRRAERILNVTQIQYKRAPRSFPPCSETKYRGSKFNQKGV</sequence>
<feature type="region of interest" description="Disordered" evidence="1">
    <location>
        <begin position="79"/>
        <end position="100"/>
    </location>
</feature>
<dbReference type="EMBL" id="CAXDID020000788">
    <property type="protein sequence ID" value="CAL6114154.1"/>
    <property type="molecule type" value="Genomic_DNA"/>
</dbReference>
<accession>A0AA86P2H5</accession>
<reference evidence="2" key="1">
    <citation type="submission" date="2023-06" db="EMBL/GenBank/DDBJ databases">
        <authorList>
            <person name="Kurt Z."/>
        </authorList>
    </citation>
    <scope>NUCLEOTIDE SEQUENCE</scope>
</reference>
<evidence type="ECO:0000313" key="4">
    <source>
        <dbReference type="Proteomes" id="UP001642409"/>
    </source>
</evidence>
<evidence type="ECO:0000256" key="1">
    <source>
        <dbReference type="SAM" id="MobiDB-lite"/>
    </source>
</evidence>
<keyword evidence="4" id="KW-1185">Reference proteome</keyword>
<gene>
    <name evidence="2" type="ORF">HINF_LOCUS16869</name>
    <name evidence="3" type="ORF">HINF_LOCUS77841</name>
</gene>
<evidence type="ECO:0000313" key="3">
    <source>
        <dbReference type="EMBL" id="CAL6114154.1"/>
    </source>
</evidence>
<protein>
    <submittedName>
        <fullName evidence="3">Hypothetical_protein</fullName>
    </submittedName>
</protein>
<comment type="caution">
    <text evidence="2">The sequence shown here is derived from an EMBL/GenBank/DDBJ whole genome shotgun (WGS) entry which is preliminary data.</text>
</comment>
<dbReference type="EMBL" id="CATOUU010000428">
    <property type="protein sequence ID" value="CAI9929224.1"/>
    <property type="molecule type" value="Genomic_DNA"/>
</dbReference>